<dbReference type="Pfam" id="PF00271">
    <property type="entry name" value="Helicase_C"/>
    <property type="match status" value="1"/>
</dbReference>
<dbReference type="Pfam" id="PF04851">
    <property type="entry name" value="ResIII"/>
    <property type="match status" value="1"/>
</dbReference>
<dbReference type="SUPFAM" id="SSF52540">
    <property type="entry name" value="P-loop containing nucleoside triphosphate hydrolases"/>
    <property type="match status" value="2"/>
</dbReference>
<dbReference type="Proteomes" id="UP000219440">
    <property type="component" value="Unassembled WGS sequence"/>
</dbReference>
<dbReference type="GO" id="GO:0005829">
    <property type="term" value="C:cytosol"/>
    <property type="evidence" value="ECO:0007669"/>
    <property type="project" value="TreeGrafter"/>
</dbReference>
<dbReference type="PROSITE" id="PS51194">
    <property type="entry name" value="HELICASE_CTER"/>
    <property type="match status" value="1"/>
</dbReference>
<dbReference type="CDD" id="cd18799">
    <property type="entry name" value="SF2_C_EcoAI-like"/>
    <property type="match status" value="1"/>
</dbReference>
<dbReference type="Gene3D" id="3.90.1570.30">
    <property type="match status" value="1"/>
</dbReference>
<dbReference type="Pfam" id="PF13643">
    <property type="entry name" value="DUF4145"/>
    <property type="match status" value="1"/>
</dbReference>
<feature type="domain" description="Helicase ATP-binding" evidence="2">
    <location>
        <begin position="368"/>
        <end position="525"/>
    </location>
</feature>
<dbReference type="InterPro" id="IPR027417">
    <property type="entry name" value="P-loop_NTPase"/>
</dbReference>
<dbReference type="GO" id="GO:0006304">
    <property type="term" value="P:DNA modification"/>
    <property type="evidence" value="ECO:0007669"/>
    <property type="project" value="InterPro"/>
</dbReference>
<name>A0A2C8ZLG2_9MICO</name>
<dbReference type="Pfam" id="PF08463">
    <property type="entry name" value="EcoEI_R_C"/>
    <property type="match status" value="1"/>
</dbReference>
<feature type="coiled-coil region" evidence="1">
    <location>
        <begin position="157"/>
        <end position="198"/>
    </location>
</feature>
<dbReference type="InterPro" id="IPR014001">
    <property type="entry name" value="Helicase_ATP-bd"/>
</dbReference>
<dbReference type="InterPro" id="IPR050742">
    <property type="entry name" value="Helicase_Restrict-Modif_Enz"/>
</dbReference>
<dbReference type="SMART" id="SM00487">
    <property type="entry name" value="DEXDc"/>
    <property type="match status" value="1"/>
</dbReference>
<dbReference type="GO" id="GO:0016787">
    <property type="term" value="F:hydrolase activity"/>
    <property type="evidence" value="ECO:0007669"/>
    <property type="project" value="InterPro"/>
</dbReference>
<evidence type="ECO:0000313" key="5">
    <source>
        <dbReference type="Proteomes" id="UP000219440"/>
    </source>
</evidence>
<dbReference type="InterPro" id="IPR013670">
    <property type="entry name" value="EcoEI_R_C_dom"/>
</dbReference>
<dbReference type="PANTHER" id="PTHR47396">
    <property type="entry name" value="TYPE I RESTRICTION ENZYME ECOKI R PROTEIN"/>
    <property type="match status" value="1"/>
</dbReference>
<keyword evidence="1" id="KW-0175">Coiled coil</keyword>
<gene>
    <name evidence="4" type="ORF">SAMN06296378_1615</name>
</gene>
<reference evidence="4 5" key="1">
    <citation type="submission" date="2017-09" db="EMBL/GenBank/DDBJ databases">
        <authorList>
            <person name="Ehlers B."/>
            <person name="Leendertz F.H."/>
        </authorList>
    </citation>
    <scope>NUCLEOTIDE SEQUENCE [LARGE SCALE GENOMIC DNA]</scope>
    <source>
        <strain evidence="4 5">CGMCC 1.05381</strain>
    </source>
</reference>
<evidence type="ECO:0000259" key="2">
    <source>
        <dbReference type="PROSITE" id="PS51192"/>
    </source>
</evidence>
<evidence type="ECO:0000313" key="4">
    <source>
        <dbReference type="EMBL" id="SOE65765.1"/>
    </source>
</evidence>
<protein>
    <submittedName>
        <fullName evidence="4">Type I restriction enzyme, R subunit</fullName>
    </submittedName>
</protein>
<keyword evidence="5" id="KW-1185">Reference proteome</keyword>
<evidence type="ECO:0000259" key="3">
    <source>
        <dbReference type="PROSITE" id="PS51194"/>
    </source>
</evidence>
<dbReference type="InterPro" id="IPR025285">
    <property type="entry name" value="DUF4145"/>
</dbReference>
<proteinExistence type="predicted"/>
<dbReference type="PROSITE" id="PS51192">
    <property type="entry name" value="HELICASE_ATP_BIND_1"/>
    <property type="match status" value="1"/>
</dbReference>
<dbReference type="InterPro" id="IPR006935">
    <property type="entry name" value="Helicase/UvrB_N"/>
</dbReference>
<feature type="domain" description="Helicase C-terminal" evidence="3">
    <location>
        <begin position="599"/>
        <end position="761"/>
    </location>
</feature>
<dbReference type="GO" id="GO:0005524">
    <property type="term" value="F:ATP binding"/>
    <property type="evidence" value="ECO:0007669"/>
    <property type="project" value="InterPro"/>
</dbReference>
<dbReference type="InterPro" id="IPR001650">
    <property type="entry name" value="Helicase_C-like"/>
</dbReference>
<dbReference type="CDD" id="cd18032">
    <property type="entry name" value="DEXHc_RE_I_III_res"/>
    <property type="match status" value="1"/>
</dbReference>
<dbReference type="GO" id="GO:0003677">
    <property type="term" value="F:DNA binding"/>
    <property type="evidence" value="ECO:0007669"/>
    <property type="project" value="InterPro"/>
</dbReference>
<sequence>MSNFDFLRAGWPQIAEEARRAEHYVNGDPRSSVFYARRAIELIVNWLYDADATLQRPYKDDLAALTYEASFKRLVGPGIHTKLDLIRKQGNNAVHRSAPLRPTDSLPVVRELFQVMVWVATRYARTPEERPAPGMPFNAAALPKPAAGVAVKTMAQLVKLGDELAAADAALAAARDKNDELETEIAQLREQVALAKAANATVPDTHDYREDETRDLFIDVLLHEAGWKLDEARDLEFPVFGMPNNSADGNGFVDYVLWGDNGLPLGLVEAKRTRKDAIAGQQQAKLYADRLEAVYGQRPLIFYTNGYEHFLWDDASYPPRRIDGFFTRDQLELLIQRRATRKPLASVEVNPLIVERYYQRRAIAKVAEAFENKERKALLVMATGSGKTRTVIALADVLIRANWAKRILFLADRIALVNQATNAFKQQLPDSAPVNLVTDKDSEGRVYVSTYPTMMGLINNGGDGLRRFGPGSFDLVIIDEAHRSVYQKYGAIFDYFDSLLVGLTATPKNEIDHNTYGLFNLEDGVPTDSYDLTDAIAEGYLVPPVGRSVATKFVREGIRYAELSESEKEEWDLLDWDDGDIPDEVDSSAMNTWLFNKDTVDTVLETLMTEGRTVAGGDRLGKTIIFAKNNKHAEFIAERFNENYPQYKGEFGRVITHQQKYSQSLIDDFSKPDSAPHIAISVDMLDTGIDVPEVVNLVFFKAVHSKTKYWQMVGRGTRLRPDLYGPGEPKQDFVIFDVCQNIEYFNQDLPSAGVGTMPSLRSRLFTSRLQLLAAMDAAPDEAELTALREGVAARMHERVAGMSLDNFLVRRSRRAVERFARGESWLTIAGDDFTEAGTLADLPSATDVQDTNELAKRFDLLALRAQLGVLAADPGFAAAKERMRAIANALGGQRGIPAIDNNIQLIEAVAGEDWWVDITVPILELARIRLRELVKLIDSSTRAIVYTDFKDTAGESAIIEIQKVAVGVDRARFREKAVAFLREHESDLAVSRLRKGLPLAPGDLEQLENIMIENGLDPTQVRDAAAAAHGLGLFVRSLVGLDRIAATDALSEFTAGATLTANQQSFVALIVEQLTQRGIVEPGLLYEAPFTNYAPTGPEGLFGASKVAELLDLLERITIAAAAS</sequence>
<dbReference type="EMBL" id="OCST01000003">
    <property type="protein sequence ID" value="SOE65765.1"/>
    <property type="molecule type" value="Genomic_DNA"/>
</dbReference>
<dbReference type="RefSeq" id="WP_097060714.1">
    <property type="nucleotide sequence ID" value="NZ_BMLC01000001.1"/>
</dbReference>
<organism evidence="4 5">
    <name type="scientific">Salinibacterium xinjiangense</name>
    <dbReference type="NCBI Taxonomy" id="386302"/>
    <lineage>
        <taxon>Bacteria</taxon>
        <taxon>Bacillati</taxon>
        <taxon>Actinomycetota</taxon>
        <taxon>Actinomycetes</taxon>
        <taxon>Micrococcales</taxon>
        <taxon>Microbacteriaceae</taxon>
        <taxon>Salinibacterium</taxon>
    </lineage>
</organism>
<dbReference type="OrthoDB" id="9776021at2"/>
<dbReference type="AlphaFoldDB" id="A0A2C8ZLG2"/>
<accession>A0A2C8ZLG2</accession>
<dbReference type="Gene3D" id="3.40.50.300">
    <property type="entry name" value="P-loop containing nucleotide triphosphate hydrolases"/>
    <property type="match status" value="2"/>
</dbReference>
<evidence type="ECO:0000256" key="1">
    <source>
        <dbReference type="SAM" id="Coils"/>
    </source>
</evidence>
<dbReference type="PANTHER" id="PTHR47396:SF1">
    <property type="entry name" value="ATP-DEPENDENT HELICASE IRC3-RELATED"/>
    <property type="match status" value="1"/>
</dbReference>